<gene>
    <name evidence="1" type="ORF">PSH67_25320</name>
</gene>
<evidence type="ECO:0000313" key="2">
    <source>
        <dbReference type="Proteomes" id="UP001236748"/>
    </source>
</evidence>
<proteinExistence type="predicted"/>
<evidence type="ECO:0000313" key="1">
    <source>
        <dbReference type="EMBL" id="WLH06111.1"/>
    </source>
</evidence>
<dbReference type="EMBL" id="CP117450">
    <property type="protein sequence ID" value="WLH06111.1"/>
    <property type="molecule type" value="Genomic_DNA"/>
</dbReference>
<protein>
    <submittedName>
        <fullName evidence="1">Uncharacterized protein</fullName>
    </submittedName>
</protein>
<sequence length="171" mass="18740">MTPPNEFGVFHAFIDSLTLLTCQEGVYLEKFSAAVQARPTRLLSPCDFNPENIVTKPSSVAPIPKIEVIKKGALWEVHWDYLEGPASLILFNRADYLRGYIDGALDMLGIDPDCVCCASGVTGTVKRLTQHQADTLYGSLNQLLVPLVEAEFARLERLGALPHVRGAATKI</sequence>
<name>A0ABY9FS76_9PSED</name>
<accession>A0ABY9FS76</accession>
<dbReference type="Proteomes" id="UP001236748">
    <property type="component" value="Chromosome"/>
</dbReference>
<organism evidence="1 2">
    <name type="scientific">Pseudomonas lurida</name>
    <dbReference type="NCBI Taxonomy" id="244566"/>
    <lineage>
        <taxon>Bacteria</taxon>
        <taxon>Pseudomonadati</taxon>
        <taxon>Pseudomonadota</taxon>
        <taxon>Gammaproteobacteria</taxon>
        <taxon>Pseudomonadales</taxon>
        <taxon>Pseudomonadaceae</taxon>
        <taxon>Pseudomonas</taxon>
    </lineage>
</organism>
<dbReference type="RefSeq" id="WP_305388216.1">
    <property type="nucleotide sequence ID" value="NZ_CP117450.1"/>
</dbReference>
<reference evidence="1 2" key="1">
    <citation type="submission" date="2023-02" db="EMBL/GenBank/DDBJ databases">
        <title>Evolution of Hrp T3SS in non-pathogenic Pseudomonas fluorescens.</title>
        <authorList>
            <person name="Liao K."/>
            <person name="Wei H."/>
            <person name="Gu Y."/>
        </authorList>
    </citation>
    <scope>NUCLEOTIDE SEQUENCE [LARGE SCALE GENOMIC DNA]</scope>
    <source>
        <strain evidence="1 2">FP2043</strain>
    </source>
</reference>
<keyword evidence="2" id="KW-1185">Reference proteome</keyword>